<dbReference type="EC" id="2.7.1.180" evidence="1 10"/>
<dbReference type="Gene3D" id="3.10.520.10">
    <property type="entry name" value="ApbE-like domains"/>
    <property type="match status" value="1"/>
</dbReference>
<comment type="catalytic activity">
    <reaction evidence="9 10">
        <text>L-threonyl-[protein] + FAD = FMN-L-threonyl-[protein] + AMP + H(+)</text>
        <dbReference type="Rhea" id="RHEA:36847"/>
        <dbReference type="Rhea" id="RHEA-COMP:11060"/>
        <dbReference type="Rhea" id="RHEA-COMP:11061"/>
        <dbReference type="ChEBI" id="CHEBI:15378"/>
        <dbReference type="ChEBI" id="CHEBI:30013"/>
        <dbReference type="ChEBI" id="CHEBI:57692"/>
        <dbReference type="ChEBI" id="CHEBI:74257"/>
        <dbReference type="ChEBI" id="CHEBI:456215"/>
        <dbReference type="EC" id="2.7.1.180"/>
    </reaction>
</comment>
<dbReference type="Proteomes" id="UP000570010">
    <property type="component" value="Unassembled WGS sequence"/>
</dbReference>
<proteinExistence type="inferred from homology"/>
<dbReference type="PIRSF" id="PIRSF006268">
    <property type="entry name" value="ApbE"/>
    <property type="match status" value="1"/>
</dbReference>
<reference evidence="13 14" key="1">
    <citation type="submission" date="2020-02" db="EMBL/GenBank/DDBJ databases">
        <title>Bacillus aquiflavi sp. nov., isolated from yellow water of strong flavor Chinese baijiu in Yibin region of China.</title>
        <authorList>
            <person name="Xie J."/>
        </authorList>
    </citation>
    <scope>NUCLEOTIDE SEQUENCE [LARGE SCALE GENOMIC DNA]</scope>
    <source>
        <strain evidence="13 14">3H-10</strain>
    </source>
</reference>
<dbReference type="PANTHER" id="PTHR30040">
    <property type="entry name" value="THIAMINE BIOSYNTHESIS LIPOPROTEIN APBE"/>
    <property type="match status" value="1"/>
</dbReference>
<evidence type="ECO:0000256" key="10">
    <source>
        <dbReference type="PIRNR" id="PIRNR006268"/>
    </source>
</evidence>
<comment type="similarity">
    <text evidence="10">Belongs to the ApbE family.</text>
</comment>
<dbReference type="AlphaFoldDB" id="A0A6B3VWJ1"/>
<dbReference type="SUPFAM" id="SSF143631">
    <property type="entry name" value="ApbE-like"/>
    <property type="match status" value="1"/>
</dbReference>
<evidence type="ECO:0000256" key="8">
    <source>
        <dbReference type="ARBA" id="ARBA00031306"/>
    </source>
</evidence>
<evidence type="ECO:0000256" key="3">
    <source>
        <dbReference type="ARBA" id="ARBA00022630"/>
    </source>
</evidence>
<evidence type="ECO:0000256" key="7">
    <source>
        <dbReference type="ARBA" id="ARBA00022842"/>
    </source>
</evidence>
<keyword evidence="3 10" id="KW-0285">Flavoprotein</keyword>
<comment type="caution">
    <text evidence="13">The sequence shown here is derived from an EMBL/GenBank/DDBJ whole genome shotgun (WGS) entry which is preliminary data.</text>
</comment>
<accession>A0A6B3VWJ1</accession>
<dbReference type="GO" id="GO:0016740">
    <property type="term" value="F:transferase activity"/>
    <property type="evidence" value="ECO:0007669"/>
    <property type="project" value="UniProtKB-UniRule"/>
</dbReference>
<organism evidence="13 14">
    <name type="scientific">Bacillus aquiflavi</name>
    <dbReference type="NCBI Taxonomy" id="2672567"/>
    <lineage>
        <taxon>Bacteria</taxon>
        <taxon>Bacillati</taxon>
        <taxon>Bacillota</taxon>
        <taxon>Bacilli</taxon>
        <taxon>Bacillales</taxon>
        <taxon>Bacillaceae</taxon>
        <taxon>Bacillus</taxon>
    </lineage>
</organism>
<protein>
    <recommendedName>
        <fullName evidence="2 10">FAD:protein FMN transferase</fullName>
        <ecNumber evidence="1 10">2.7.1.180</ecNumber>
    </recommendedName>
    <alternativeName>
        <fullName evidence="8 10">Flavin transferase</fullName>
    </alternativeName>
</protein>
<evidence type="ECO:0000256" key="1">
    <source>
        <dbReference type="ARBA" id="ARBA00011955"/>
    </source>
</evidence>
<evidence type="ECO:0000256" key="4">
    <source>
        <dbReference type="ARBA" id="ARBA00022679"/>
    </source>
</evidence>
<dbReference type="InterPro" id="IPR024932">
    <property type="entry name" value="ApbE"/>
</dbReference>
<evidence type="ECO:0000256" key="9">
    <source>
        <dbReference type="ARBA" id="ARBA00048540"/>
    </source>
</evidence>
<evidence type="ECO:0000256" key="11">
    <source>
        <dbReference type="PIRSR" id="PIRSR006268-2"/>
    </source>
</evidence>
<dbReference type="Proteomes" id="UP000472971">
    <property type="component" value="Unassembled WGS sequence"/>
</dbReference>
<dbReference type="RefSeq" id="WP_163242012.1">
    <property type="nucleotide sequence ID" value="NZ_CP082780.1"/>
</dbReference>
<evidence type="ECO:0000256" key="6">
    <source>
        <dbReference type="ARBA" id="ARBA00022827"/>
    </source>
</evidence>
<keyword evidence="5 10" id="KW-0479">Metal-binding</keyword>
<dbReference type="EMBL" id="JAAIWN010000018">
    <property type="protein sequence ID" value="NEY81618.1"/>
    <property type="molecule type" value="Genomic_DNA"/>
</dbReference>
<evidence type="ECO:0000313" key="14">
    <source>
        <dbReference type="Proteomes" id="UP000472971"/>
    </source>
</evidence>
<keyword evidence="6 10" id="KW-0274">FAD</keyword>
<evidence type="ECO:0000313" key="12">
    <source>
        <dbReference type="EMBL" id="MBA4537362.1"/>
    </source>
</evidence>
<comment type="cofactor">
    <cofactor evidence="11">
        <name>Mg(2+)</name>
        <dbReference type="ChEBI" id="CHEBI:18420"/>
    </cofactor>
    <cofactor evidence="11">
        <name>Mn(2+)</name>
        <dbReference type="ChEBI" id="CHEBI:29035"/>
    </cofactor>
    <text evidence="11">Magnesium. Can also use manganese.</text>
</comment>
<dbReference type="InterPro" id="IPR003374">
    <property type="entry name" value="ApbE-like_sf"/>
</dbReference>
<evidence type="ECO:0000256" key="5">
    <source>
        <dbReference type="ARBA" id="ARBA00022723"/>
    </source>
</evidence>
<keyword evidence="7 10" id="KW-0460">Magnesium</keyword>
<sequence length="301" mass="34116">MDELSLEAMNTTFFVSVCCSTKQKWKTEIVNWFHYIETEWSRFLSGNELYQFNETRKGNWIKVSPSFFLCLQIAEKYRRKTKGLFNPTLSLQMEANGYNKSFPFNLAEKSPHILVPQEEEPFLFDVKNCSIYKQTDQKVDLGGIAKGYAVETAARWLEKNGNCSYGIVDGGGDMKVWSDGEKEWTIGIADPFNVEKEIAQITIKNGAIATSNRVYRSWFDGNSKKHHILNGKTGKPAETNVIQATVISEDCLSAEVGAKLCFLLPSEKLQHQFTEIFPQAGFFIVNEDGERRTLRGGVSVD</sequence>
<feature type="binding site" evidence="11">
    <location>
        <position position="143"/>
    </location>
    <ligand>
        <name>Mg(2+)</name>
        <dbReference type="ChEBI" id="CHEBI:18420"/>
    </ligand>
</feature>
<evidence type="ECO:0000313" key="13">
    <source>
        <dbReference type="EMBL" id="NEY81618.1"/>
    </source>
</evidence>
<dbReference type="GO" id="GO:0046872">
    <property type="term" value="F:metal ion binding"/>
    <property type="evidence" value="ECO:0007669"/>
    <property type="project" value="UniProtKB-UniRule"/>
</dbReference>
<dbReference type="Pfam" id="PF02424">
    <property type="entry name" value="ApbE"/>
    <property type="match status" value="1"/>
</dbReference>
<evidence type="ECO:0000256" key="2">
    <source>
        <dbReference type="ARBA" id="ARBA00016337"/>
    </source>
</evidence>
<keyword evidence="14" id="KW-1185">Reference proteome</keyword>
<gene>
    <name evidence="13" type="ORF">G4D64_08850</name>
    <name evidence="12" type="ORF">H1Z61_09455</name>
</gene>
<dbReference type="PANTHER" id="PTHR30040:SF2">
    <property type="entry name" value="FAD:PROTEIN FMN TRANSFERASE"/>
    <property type="match status" value="1"/>
</dbReference>
<evidence type="ECO:0000313" key="15">
    <source>
        <dbReference type="Proteomes" id="UP000570010"/>
    </source>
</evidence>
<reference evidence="12 15" key="2">
    <citation type="submission" date="2020-07" db="EMBL/GenBank/DDBJ databases">
        <authorList>
            <person name="Feng H."/>
        </authorList>
    </citation>
    <scope>NUCLEOTIDE SEQUENCE [LARGE SCALE GENOMIC DNA]</scope>
    <source>
        <strain evidence="15">s-12</strain>
        <strain evidence="12">S-12</strain>
    </source>
</reference>
<dbReference type="EMBL" id="JACEIO010000020">
    <property type="protein sequence ID" value="MBA4537362.1"/>
    <property type="molecule type" value="Genomic_DNA"/>
</dbReference>
<keyword evidence="4 10" id="KW-0808">Transferase</keyword>
<name>A0A6B3VWJ1_9BACI</name>